<dbReference type="InterPro" id="IPR006141">
    <property type="entry name" value="Intein_N"/>
</dbReference>
<organism evidence="3 4">
    <name type="scientific">Pseudoalteromonas rubra</name>
    <dbReference type="NCBI Taxonomy" id="43658"/>
    <lineage>
        <taxon>Bacteria</taxon>
        <taxon>Pseudomonadati</taxon>
        <taxon>Pseudomonadota</taxon>
        <taxon>Gammaproteobacteria</taxon>
        <taxon>Alteromonadales</taxon>
        <taxon>Pseudoalteromonadaceae</taxon>
        <taxon>Pseudoalteromonas</taxon>
    </lineage>
</organism>
<dbReference type="AlphaFoldDB" id="A0A4Q7E6V5"/>
<dbReference type="Gene3D" id="2.170.16.10">
    <property type="entry name" value="Hedgehog/Intein (Hint) domain"/>
    <property type="match status" value="1"/>
</dbReference>
<protein>
    <recommendedName>
        <fullName evidence="2">Hint domain-containing protein</fullName>
    </recommendedName>
</protein>
<dbReference type="InterPro" id="IPR036844">
    <property type="entry name" value="Hint_dom_sf"/>
</dbReference>
<feature type="signal peptide" evidence="1">
    <location>
        <begin position="1"/>
        <end position="23"/>
    </location>
</feature>
<name>A0A4Q7E6V5_9GAMM</name>
<feature type="chain" id="PRO_5020878813" description="Hint domain-containing protein" evidence="1">
    <location>
        <begin position="24"/>
        <end position="651"/>
    </location>
</feature>
<dbReference type="GO" id="GO:0016539">
    <property type="term" value="P:intein-mediated protein splicing"/>
    <property type="evidence" value="ECO:0007669"/>
    <property type="project" value="InterPro"/>
</dbReference>
<comment type="caution">
    <text evidence="3">The sequence shown here is derived from an EMBL/GenBank/DDBJ whole genome shotgun (WGS) entry which is preliminary data.</text>
</comment>
<evidence type="ECO:0000313" key="3">
    <source>
        <dbReference type="EMBL" id="RZM78379.1"/>
    </source>
</evidence>
<evidence type="ECO:0000313" key="4">
    <source>
        <dbReference type="Proteomes" id="UP000292345"/>
    </source>
</evidence>
<evidence type="ECO:0000256" key="1">
    <source>
        <dbReference type="SAM" id="SignalP"/>
    </source>
</evidence>
<evidence type="ECO:0000259" key="2">
    <source>
        <dbReference type="SMART" id="SM00306"/>
    </source>
</evidence>
<reference evidence="3 4" key="1">
    <citation type="submission" date="2018-01" db="EMBL/GenBank/DDBJ databases">
        <title>Co-occurrence of chitin degradation, pigmentation and bioactivity in marine Pseudoalteromonas.</title>
        <authorList>
            <person name="Paulsen S."/>
            <person name="Gram L."/>
            <person name="Machado H."/>
        </authorList>
    </citation>
    <scope>NUCLEOTIDE SEQUENCE [LARGE SCALE GENOMIC DNA]</scope>
    <source>
        <strain evidence="3 4">S1946</strain>
    </source>
</reference>
<dbReference type="PROSITE" id="PS50817">
    <property type="entry name" value="INTEIN_N_TER"/>
    <property type="match status" value="1"/>
</dbReference>
<dbReference type="CDD" id="cd00081">
    <property type="entry name" value="Hint"/>
    <property type="match status" value="1"/>
</dbReference>
<dbReference type="SUPFAM" id="SSF51294">
    <property type="entry name" value="Hedgehog/intein (Hint) domain"/>
    <property type="match status" value="1"/>
</dbReference>
<dbReference type="RefSeq" id="WP_130245489.1">
    <property type="nucleotide sequence ID" value="NZ_PPUZ01000039.1"/>
</dbReference>
<feature type="domain" description="Hint" evidence="2">
    <location>
        <begin position="468"/>
        <end position="566"/>
    </location>
</feature>
<dbReference type="InterPro" id="IPR003587">
    <property type="entry name" value="Hint_dom_N"/>
</dbReference>
<gene>
    <name evidence="3" type="ORF">C3B51_14475</name>
</gene>
<dbReference type="Proteomes" id="UP000292345">
    <property type="component" value="Unassembled WGS sequence"/>
</dbReference>
<dbReference type="SMART" id="SM00306">
    <property type="entry name" value="HintN"/>
    <property type="match status" value="1"/>
</dbReference>
<dbReference type="EMBL" id="PPUZ01000039">
    <property type="protein sequence ID" value="RZM78379.1"/>
    <property type="molecule type" value="Genomic_DNA"/>
</dbReference>
<accession>A0A4Q7E6V5</accession>
<sequence length="651" mass="71439">MKPLYLSIALALGTAVVMPDAFADPLKADSNVAYQQDIQIKNERLKARLAQHGLSKSNRPHLYSLIEQRLNQEVSVAGNSGSSSLQNCLSGRPELCSFFKHMGVEVATSSATGEPYVVLSALNSKTVSTDYTLIDLRLINEKGEQLTLSAYNEYFGDGQEAKRKSVYSFAKAQDVLSRLAASDRIFADGWITVVYKDSNNKQVLEDRNVVVEYSKDTLLAKLGYFSQSKSGVSGEVISTLLPLAGRVGFETEVEMPRDNRSEAGADVPDGRIVMCLNRNYGNCDYENIYPTGTPNSETKLKVPFKGSFDVVGKVTRIYLPDFTTLETVEENGKVTLVENPVIDKPVFVNHGTNIFIQTKEGGGAVPIGGSGYQDISDIFAKSLTLTYSNSGVMDMTKISWDIPQRQGVFGDATLFGRYQDSHWIMHFALDHVVRPGRAPSTTSYVIGSTEMDSSSWSDIGHPTLQIVYSCLAEGSLITLPNGKQLPIEQLEVGDQVLGASEFTPANHIALTIEDISVGVETIPMVQLTTKSGKTLLLTESHPVVMQSGKAVWASKVEQGAQILTASGLEMITLIEEVEFTDKVYNLRLGRGKDDPDYQPGESFSMFANGLQVGDLAMQSEHEFNNKVETTEDVLNRLPQAWHQDYLNSIKQ</sequence>
<proteinExistence type="predicted"/>
<keyword evidence="1" id="KW-0732">Signal</keyword>